<keyword evidence="1" id="KW-1133">Transmembrane helix</keyword>
<protein>
    <recommendedName>
        <fullName evidence="2">DUF7343 domain-containing protein</fullName>
    </recommendedName>
</protein>
<feature type="transmembrane region" description="Helical" evidence="1">
    <location>
        <begin position="211"/>
        <end position="231"/>
    </location>
</feature>
<proteinExistence type="predicted"/>
<accession>A0A8T3USE4</accession>
<dbReference type="InterPro" id="IPR055767">
    <property type="entry name" value="DUF7343"/>
</dbReference>
<organism evidence="3 4">
    <name type="scientific">Candidatus Acidifodinimicrobium mancum</name>
    <dbReference type="NCBI Taxonomy" id="2898728"/>
    <lineage>
        <taxon>Archaea</taxon>
        <taxon>Candidatus Parvarchaeota</taxon>
        <taxon>Candidatus Acidifodinimicrobiaceae</taxon>
        <taxon>Candidatus Acidifodinimicrobium</taxon>
    </lineage>
</organism>
<evidence type="ECO:0000259" key="2">
    <source>
        <dbReference type="Pfam" id="PF24034"/>
    </source>
</evidence>
<evidence type="ECO:0000313" key="4">
    <source>
        <dbReference type="Proteomes" id="UP000763484"/>
    </source>
</evidence>
<name>A0A8T3USE4_9ARCH</name>
<comment type="caution">
    <text evidence="3">The sequence shown here is derived from an EMBL/GenBank/DDBJ whole genome shotgun (WGS) entry which is preliminary data.</text>
</comment>
<keyword evidence="1" id="KW-0472">Membrane</keyword>
<reference evidence="3 4" key="1">
    <citation type="submission" date="2020-09" db="EMBL/GenBank/DDBJ databases">
        <title>Genomic characterization of a novel Parvarchaeota family in acid mine drainage sediments.</title>
        <authorList>
            <person name="Luo Z.-H."/>
        </authorList>
    </citation>
    <scope>NUCLEOTIDE SEQUENCE [LARGE SCALE GENOMIC DNA]</scope>
    <source>
        <strain evidence="3">TL1-5_bins.178</strain>
    </source>
</reference>
<dbReference type="Gene3D" id="1.10.10.10">
    <property type="entry name" value="Winged helix-like DNA-binding domain superfamily/Winged helix DNA-binding domain"/>
    <property type="match status" value="1"/>
</dbReference>
<evidence type="ECO:0000256" key="1">
    <source>
        <dbReference type="SAM" id="Phobius"/>
    </source>
</evidence>
<dbReference type="SUPFAM" id="SSF46785">
    <property type="entry name" value="Winged helix' DNA-binding domain"/>
    <property type="match status" value="1"/>
</dbReference>
<dbReference type="InterPro" id="IPR036388">
    <property type="entry name" value="WH-like_DNA-bd_sf"/>
</dbReference>
<gene>
    <name evidence="3" type="ORF">IHE50_02080</name>
</gene>
<dbReference type="AlphaFoldDB" id="A0A8T3USE4"/>
<dbReference type="Proteomes" id="UP000763484">
    <property type="component" value="Unassembled WGS sequence"/>
</dbReference>
<evidence type="ECO:0000313" key="3">
    <source>
        <dbReference type="EMBL" id="MBE5728183.1"/>
    </source>
</evidence>
<sequence length="318" mass="36463">MRKRVILSLFALLLFLSFLSVGLVHAQTSYISVTDTVNQTSNVYAENIVNYSILVSGVNGTFNIPIPSGAYDISIYINGTHTTFGYQNLSNYLMLNVNKIKGLSRVDILFTYNENVNVNDSYFMNTYYFIPPSFTSYFRLDMLLPEGAYAVTSTKPNNYGPIVYGFFTNGKRIDARWVIENQSYSPNLYVIIPFYLGYKLSLPPPQQQNNLLYVLYILIAVVIVVIGYELWLTSIRRRRSTPTRGTRGRRHNPFKILLSGDEKRILNLIPKDDFIMQNEIVRSSGYSKAKVSKIVSKLSRYKFIKVIPEGRNNKLKRN</sequence>
<feature type="domain" description="DUF7343" evidence="2">
    <location>
        <begin position="261"/>
        <end position="316"/>
    </location>
</feature>
<dbReference type="Pfam" id="PF24034">
    <property type="entry name" value="DUF7343"/>
    <property type="match status" value="1"/>
</dbReference>
<dbReference type="InterPro" id="IPR036390">
    <property type="entry name" value="WH_DNA-bd_sf"/>
</dbReference>
<dbReference type="EMBL" id="JADFAQ010000028">
    <property type="protein sequence ID" value="MBE5728183.1"/>
    <property type="molecule type" value="Genomic_DNA"/>
</dbReference>
<keyword evidence="1" id="KW-0812">Transmembrane</keyword>